<accession>A0A0C3PY07</accession>
<feature type="region of interest" description="Disordered" evidence="6">
    <location>
        <begin position="88"/>
        <end position="156"/>
    </location>
</feature>
<evidence type="ECO:0000313" key="8">
    <source>
        <dbReference type="EMBL" id="KIO20060.1"/>
    </source>
</evidence>
<evidence type="ECO:0000256" key="2">
    <source>
        <dbReference type="ARBA" id="ARBA00008848"/>
    </source>
</evidence>
<keyword evidence="9" id="KW-1185">Reference proteome</keyword>
<keyword evidence="3" id="KW-0963">Cytoplasm</keyword>
<feature type="compositionally biased region" description="Basic residues" evidence="6">
    <location>
        <begin position="88"/>
        <end position="100"/>
    </location>
</feature>
<dbReference type="InterPro" id="IPR016098">
    <property type="entry name" value="CAP/MinC_C"/>
</dbReference>
<evidence type="ECO:0000256" key="5">
    <source>
        <dbReference type="ARBA" id="ARBA00026055"/>
    </source>
</evidence>
<dbReference type="PANTHER" id="PTHR15139:SF0">
    <property type="entry name" value="TUBULIN-SPECIFIC CHAPERONE C"/>
    <property type="match status" value="1"/>
</dbReference>
<dbReference type="GO" id="GO:0015631">
    <property type="term" value="F:tubulin binding"/>
    <property type="evidence" value="ECO:0007669"/>
    <property type="project" value="InterPro"/>
</dbReference>
<dbReference type="GO" id="GO:0005737">
    <property type="term" value="C:cytoplasm"/>
    <property type="evidence" value="ECO:0007669"/>
    <property type="project" value="UniProtKB-SubCell"/>
</dbReference>
<dbReference type="InterPro" id="IPR031925">
    <property type="entry name" value="TBCC_N"/>
</dbReference>
<dbReference type="InterPro" id="IPR012945">
    <property type="entry name" value="Tubulin-bd_cofactor_C_dom"/>
</dbReference>
<dbReference type="PANTHER" id="PTHR15139">
    <property type="entry name" value="TUBULIN FOLDING COFACTOR C"/>
    <property type="match status" value="1"/>
</dbReference>
<dbReference type="HOGENOM" id="CLU_032612_0_0_1"/>
<dbReference type="Proteomes" id="UP000054248">
    <property type="component" value="Unassembled WGS sequence"/>
</dbReference>
<protein>
    <recommendedName>
        <fullName evidence="7">C-CAP/cofactor C-like domain-containing protein</fullName>
    </recommendedName>
</protein>
<dbReference type="GO" id="GO:0007023">
    <property type="term" value="P:post-chaperonin tubulin folding pathway"/>
    <property type="evidence" value="ECO:0007669"/>
    <property type="project" value="InterPro"/>
</dbReference>
<organism evidence="8 9">
    <name type="scientific">Tulasnella calospora MUT 4182</name>
    <dbReference type="NCBI Taxonomy" id="1051891"/>
    <lineage>
        <taxon>Eukaryota</taxon>
        <taxon>Fungi</taxon>
        <taxon>Dikarya</taxon>
        <taxon>Basidiomycota</taxon>
        <taxon>Agaricomycotina</taxon>
        <taxon>Agaricomycetes</taxon>
        <taxon>Cantharellales</taxon>
        <taxon>Tulasnellaceae</taxon>
        <taxon>Tulasnella</taxon>
    </lineage>
</organism>
<dbReference type="Pfam" id="PF16752">
    <property type="entry name" value="TBCC_N"/>
    <property type="match status" value="1"/>
</dbReference>
<gene>
    <name evidence="8" type="ORF">M407DRAFT_30290</name>
</gene>
<reference evidence="9" key="2">
    <citation type="submission" date="2015-01" db="EMBL/GenBank/DDBJ databases">
        <title>Evolutionary Origins and Diversification of the Mycorrhizal Mutualists.</title>
        <authorList>
            <consortium name="DOE Joint Genome Institute"/>
            <consortium name="Mycorrhizal Genomics Consortium"/>
            <person name="Kohler A."/>
            <person name="Kuo A."/>
            <person name="Nagy L.G."/>
            <person name="Floudas D."/>
            <person name="Copeland A."/>
            <person name="Barry K.W."/>
            <person name="Cichocki N."/>
            <person name="Veneault-Fourrey C."/>
            <person name="LaButti K."/>
            <person name="Lindquist E.A."/>
            <person name="Lipzen A."/>
            <person name="Lundell T."/>
            <person name="Morin E."/>
            <person name="Murat C."/>
            <person name="Riley R."/>
            <person name="Ohm R."/>
            <person name="Sun H."/>
            <person name="Tunlid A."/>
            <person name="Henrissat B."/>
            <person name="Grigoriev I.V."/>
            <person name="Hibbett D.S."/>
            <person name="Martin F."/>
        </authorList>
    </citation>
    <scope>NUCLEOTIDE SEQUENCE [LARGE SCALE GENOMIC DNA]</scope>
    <source>
        <strain evidence="9">MUT 4182</strain>
    </source>
</reference>
<comment type="subunit">
    <text evidence="5">Supercomplex made of cofactors A to E. Cofactors A and D function by capturing and stabilizing tubulin in a quasi-native conformation. Cofactor E binds to the cofactor D-tubulin complex; interaction with cofactor C then causes the release of tubulin polypeptides that are committed to the native state.</text>
</comment>
<evidence type="ECO:0000256" key="1">
    <source>
        <dbReference type="ARBA" id="ARBA00004496"/>
    </source>
</evidence>
<dbReference type="Gene3D" id="1.20.58.1250">
    <property type="entry name" value="Tubulin Binding Cofactor C, N-terminal domain"/>
    <property type="match status" value="1"/>
</dbReference>
<name>A0A0C3PY07_9AGAM</name>
<dbReference type="InterPro" id="IPR027684">
    <property type="entry name" value="TBCC"/>
</dbReference>
<dbReference type="InterPro" id="IPR017901">
    <property type="entry name" value="C-CAP_CF_C-like"/>
</dbReference>
<dbReference type="STRING" id="1051891.A0A0C3PY07"/>
<dbReference type="AlphaFoldDB" id="A0A0C3PY07"/>
<reference evidence="8 9" key="1">
    <citation type="submission" date="2014-04" db="EMBL/GenBank/DDBJ databases">
        <authorList>
            <consortium name="DOE Joint Genome Institute"/>
            <person name="Kuo A."/>
            <person name="Girlanda M."/>
            <person name="Perotto S."/>
            <person name="Kohler A."/>
            <person name="Nagy L.G."/>
            <person name="Floudas D."/>
            <person name="Copeland A."/>
            <person name="Barry K.W."/>
            <person name="Cichocki N."/>
            <person name="Veneault-Fourrey C."/>
            <person name="LaButti K."/>
            <person name="Lindquist E.A."/>
            <person name="Lipzen A."/>
            <person name="Lundell T."/>
            <person name="Morin E."/>
            <person name="Murat C."/>
            <person name="Sun H."/>
            <person name="Tunlid A."/>
            <person name="Henrissat B."/>
            <person name="Grigoriev I.V."/>
            <person name="Hibbett D.S."/>
            <person name="Martin F."/>
            <person name="Nordberg H.P."/>
            <person name="Cantor M.N."/>
            <person name="Hua S.X."/>
        </authorList>
    </citation>
    <scope>NUCLEOTIDE SEQUENCE [LARGE SCALE GENOMIC DNA]</scope>
    <source>
        <strain evidence="8 9">MUT 4182</strain>
    </source>
</reference>
<dbReference type="EMBL" id="KN823190">
    <property type="protein sequence ID" value="KIO20060.1"/>
    <property type="molecule type" value="Genomic_DNA"/>
</dbReference>
<proteinExistence type="inferred from homology"/>
<dbReference type="OrthoDB" id="194775at2759"/>
<dbReference type="PROSITE" id="PS51329">
    <property type="entry name" value="C_CAP_COFACTOR_C"/>
    <property type="match status" value="1"/>
</dbReference>
<evidence type="ECO:0000259" key="7">
    <source>
        <dbReference type="PROSITE" id="PS51329"/>
    </source>
</evidence>
<dbReference type="InterPro" id="IPR038397">
    <property type="entry name" value="TBCC_N_sf"/>
</dbReference>
<evidence type="ECO:0000256" key="4">
    <source>
        <dbReference type="ARBA" id="ARBA00022990"/>
    </source>
</evidence>
<evidence type="ECO:0000313" key="9">
    <source>
        <dbReference type="Proteomes" id="UP000054248"/>
    </source>
</evidence>
<comment type="subcellular location">
    <subcellularLocation>
        <location evidence="1">Cytoplasm</location>
    </subcellularLocation>
</comment>
<evidence type="ECO:0000256" key="3">
    <source>
        <dbReference type="ARBA" id="ARBA00022490"/>
    </source>
</evidence>
<comment type="similarity">
    <text evidence="2">Belongs to the TBCC family.</text>
</comment>
<dbReference type="Gene3D" id="2.160.20.70">
    <property type="match status" value="1"/>
</dbReference>
<dbReference type="Pfam" id="PF07986">
    <property type="entry name" value="TBCC"/>
    <property type="match status" value="1"/>
</dbReference>
<feature type="domain" description="C-CAP/cofactor C-like" evidence="7">
    <location>
        <begin position="178"/>
        <end position="307"/>
    </location>
</feature>
<evidence type="ECO:0000256" key="6">
    <source>
        <dbReference type="SAM" id="MobiDB-lite"/>
    </source>
</evidence>
<keyword evidence="4" id="KW-0007">Acetylation</keyword>
<sequence length="371" mass="40191">MNNSTKSAEFLAKFHEERNAIQAQIDKLQNATSVSSLDLQPLSAKITSLGTSFTMERATEFLPAYDQRLCNEQMDLLESGLETLRSRAGSRGKFSFKKKAPSAASTPAPTPASTPASASVSTTPAPAEPMDVKPDVRAESAPVERPMDTEPWSNATRYGRQFGNIRDAIISASSFFRPEEADKKSLRVEITLVSLRNCLINLLPAADPQGKEIEVTALYARDLESCVIIAGHIPGSVRLEKVRLAIFVGGCHQLRMENCESVAVYSAIKTAPAIENSTLIGFGPYPNILPYPLPDENKAHEVQDFSSVGAGSSPNWKALGDGSNIAKHFINMFNMDPAGWPNKGQLLPLRAEDAGHGMISECEDAIDLLSK</sequence>
<dbReference type="GO" id="GO:0007021">
    <property type="term" value="P:tubulin complex assembly"/>
    <property type="evidence" value="ECO:0007669"/>
    <property type="project" value="TreeGrafter"/>
</dbReference>
<feature type="compositionally biased region" description="Low complexity" evidence="6">
    <location>
        <begin position="101"/>
        <end position="125"/>
    </location>
</feature>